<dbReference type="Gramene" id="rna9581">
    <property type="protein sequence ID" value="RHN73727.1"/>
    <property type="gene ID" value="gene9581"/>
</dbReference>
<gene>
    <name evidence="1" type="ORF">MtrunA17_Chr2g0301651</name>
</gene>
<dbReference type="AlphaFoldDB" id="A0A396JEY4"/>
<sequence>MAFVGYVESVSNLYTSEIRSMWLADLIDDKFKLQECLEDAYTNN</sequence>
<dbReference type="Proteomes" id="UP000265566">
    <property type="component" value="Chromosome 2"/>
</dbReference>
<dbReference type="EMBL" id="PSQE01000002">
    <property type="protein sequence ID" value="RHN73727.1"/>
    <property type="molecule type" value="Genomic_DNA"/>
</dbReference>
<reference evidence="2" key="1">
    <citation type="journal article" date="2018" name="Nat. Plants">
        <title>Whole-genome landscape of Medicago truncatula symbiotic genes.</title>
        <authorList>
            <person name="Pecrix Y."/>
            <person name="Staton S.E."/>
            <person name="Sallet E."/>
            <person name="Lelandais-Briere C."/>
            <person name="Moreau S."/>
            <person name="Carrere S."/>
            <person name="Blein T."/>
            <person name="Jardinaud M.F."/>
            <person name="Latrasse D."/>
            <person name="Zouine M."/>
            <person name="Zahm M."/>
            <person name="Kreplak J."/>
            <person name="Mayjonade B."/>
            <person name="Satge C."/>
            <person name="Perez M."/>
            <person name="Cauet S."/>
            <person name="Marande W."/>
            <person name="Chantry-Darmon C."/>
            <person name="Lopez-Roques C."/>
            <person name="Bouchez O."/>
            <person name="Berard A."/>
            <person name="Debelle F."/>
            <person name="Munos S."/>
            <person name="Bendahmane A."/>
            <person name="Berges H."/>
            <person name="Niebel A."/>
            <person name="Buitink J."/>
            <person name="Frugier F."/>
            <person name="Benhamed M."/>
            <person name="Crespi M."/>
            <person name="Gouzy J."/>
            <person name="Gamas P."/>
        </authorList>
    </citation>
    <scope>NUCLEOTIDE SEQUENCE [LARGE SCALE GENOMIC DNA]</scope>
    <source>
        <strain evidence="2">cv. Jemalong A17</strain>
    </source>
</reference>
<comment type="caution">
    <text evidence="1">The sequence shown here is derived from an EMBL/GenBank/DDBJ whole genome shotgun (WGS) entry which is preliminary data.</text>
</comment>
<organism evidence="1 2">
    <name type="scientific">Medicago truncatula</name>
    <name type="common">Barrel medic</name>
    <name type="synonym">Medicago tribuloides</name>
    <dbReference type="NCBI Taxonomy" id="3880"/>
    <lineage>
        <taxon>Eukaryota</taxon>
        <taxon>Viridiplantae</taxon>
        <taxon>Streptophyta</taxon>
        <taxon>Embryophyta</taxon>
        <taxon>Tracheophyta</taxon>
        <taxon>Spermatophyta</taxon>
        <taxon>Magnoliopsida</taxon>
        <taxon>eudicotyledons</taxon>
        <taxon>Gunneridae</taxon>
        <taxon>Pentapetalae</taxon>
        <taxon>rosids</taxon>
        <taxon>fabids</taxon>
        <taxon>Fabales</taxon>
        <taxon>Fabaceae</taxon>
        <taxon>Papilionoideae</taxon>
        <taxon>50 kb inversion clade</taxon>
        <taxon>NPAAA clade</taxon>
        <taxon>Hologalegina</taxon>
        <taxon>IRL clade</taxon>
        <taxon>Trifolieae</taxon>
        <taxon>Medicago</taxon>
    </lineage>
</organism>
<protein>
    <submittedName>
        <fullName evidence="1">Putative flavin-containing monooxygenase</fullName>
        <ecNumber evidence="1">1.14.13.8</ecNumber>
    </submittedName>
</protein>
<evidence type="ECO:0000313" key="1">
    <source>
        <dbReference type="EMBL" id="RHN73727.1"/>
    </source>
</evidence>
<keyword evidence="1" id="KW-0503">Monooxygenase</keyword>
<evidence type="ECO:0000313" key="2">
    <source>
        <dbReference type="Proteomes" id="UP000265566"/>
    </source>
</evidence>
<proteinExistence type="predicted"/>
<dbReference type="EC" id="1.14.13.8" evidence="1"/>
<keyword evidence="1" id="KW-0560">Oxidoreductase</keyword>
<accession>A0A396JEY4</accession>
<dbReference type="GO" id="GO:0004497">
    <property type="term" value="F:monooxygenase activity"/>
    <property type="evidence" value="ECO:0007669"/>
    <property type="project" value="UniProtKB-KW"/>
</dbReference>
<name>A0A396JEY4_MEDTR</name>